<dbReference type="NCBIfam" id="TIGR00290">
    <property type="entry name" value="MJ0570_dom"/>
    <property type="match status" value="1"/>
</dbReference>
<feature type="domain" description="Diphthamide synthase" evidence="1">
    <location>
        <begin position="1"/>
        <end position="205"/>
    </location>
</feature>
<keyword evidence="2" id="KW-0436">Ligase</keyword>
<dbReference type="CDD" id="cd01994">
    <property type="entry name" value="AANH_PF0828-like"/>
    <property type="match status" value="1"/>
</dbReference>
<dbReference type="PANTHER" id="PTHR12196:SF2">
    <property type="entry name" value="DIPHTHINE--AMMONIA LIGASE"/>
    <property type="match status" value="1"/>
</dbReference>
<name>A0A832YYN4_9CREN</name>
<organism evidence="2 3">
    <name type="scientific">Ignisphaera aggregans</name>
    <dbReference type="NCBI Taxonomy" id="334771"/>
    <lineage>
        <taxon>Archaea</taxon>
        <taxon>Thermoproteota</taxon>
        <taxon>Thermoprotei</taxon>
        <taxon>Desulfurococcales</taxon>
        <taxon>Desulfurococcaceae</taxon>
        <taxon>Ignisphaera</taxon>
    </lineage>
</organism>
<dbReference type="PIRSF" id="PIRSF039123">
    <property type="entry name" value="Diphthamide_synthase"/>
    <property type="match status" value="1"/>
</dbReference>
<dbReference type="InterPro" id="IPR022427">
    <property type="entry name" value="MJ0570_ATP-bd"/>
</dbReference>
<reference evidence="2" key="1">
    <citation type="journal article" date="2020" name="ISME J.">
        <title>Gammaproteobacteria mediating utilization of methyl-, sulfur- and petroleum organic compounds in deep ocean hydrothermal plumes.</title>
        <authorList>
            <person name="Zhou Z."/>
            <person name="Liu Y."/>
            <person name="Pan J."/>
            <person name="Cron B.R."/>
            <person name="Toner B.M."/>
            <person name="Anantharaman K."/>
            <person name="Breier J.A."/>
            <person name="Dick G.J."/>
            <person name="Li M."/>
        </authorList>
    </citation>
    <scope>NUCLEOTIDE SEQUENCE</scope>
    <source>
        <strain evidence="2">SZUA-1435</strain>
    </source>
</reference>
<comment type="caution">
    <text evidence="2">The sequence shown here is derived from an EMBL/GenBank/DDBJ whole genome shotgun (WGS) entry which is preliminary data.</text>
</comment>
<sequence length="225" mass="25567">MRALALFSGGKDSTYALHIAVLQGFEICKLITFVPSEDSSWLLHRPYAEFTQLQAEAMGLDIAVERVHGQRETELHEIKQKLAKYVRECQATHLVVGALLSDYQRIRFALIAEELGLKLFTPLWRKSQDRYLLELVDHGIQALIVSITAYGIPLRYLGKVIDSDIARDVIARSRKYGFNPAFEGGEAETFVVKAPLFRRSLCVEGEPVILSDFEGYFKPRRVYLC</sequence>
<accession>A0A832YYN4</accession>
<proteinExistence type="predicted"/>
<dbReference type="NCBIfam" id="TIGR03679">
    <property type="entry name" value="arCOG00187"/>
    <property type="match status" value="1"/>
</dbReference>
<dbReference type="SUPFAM" id="SSF52402">
    <property type="entry name" value="Adenine nucleotide alpha hydrolases-like"/>
    <property type="match status" value="1"/>
</dbReference>
<dbReference type="InterPro" id="IPR030662">
    <property type="entry name" value="DPH6/MJ0570"/>
</dbReference>
<dbReference type="InterPro" id="IPR002761">
    <property type="entry name" value="Diphthami_syn_dom"/>
</dbReference>
<gene>
    <name evidence="2" type="ORF">EYH02_01260</name>
</gene>
<protein>
    <submittedName>
        <fullName evidence="2">Diphthine--ammonia ligase</fullName>
        <ecNumber evidence="2">6.3.1.14</ecNumber>
    </submittedName>
</protein>
<evidence type="ECO:0000313" key="2">
    <source>
        <dbReference type="EMBL" id="HIP56691.1"/>
    </source>
</evidence>
<dbReference type="PANTHER" id="PTHR12196">
    <property type="entry name" value="DOMAIN OF UNKNOWN FUNCTION 71 DUF71 -CONTAINING PROTEIN"/>
    <property type="match status" value="1"/>
</dbReference>
<dbReference type="Gene3D" id="3.40.50.620">
    <property type="entry name" value="HUPs"/>
    <property type="match status" value="1"/>
</dbReference>
<dbReference type="Gene3D" id="3.90.1490.10">
    <property type="entry name" value="putative n-type atp pyrophosphatase, domain 2"/>
    <property type="match status" value="1"/>
</dbReference>
<dbReference type="EMBL" id="DQTV01000029">
    <property type="protein sequence ID" value="HIP56691.1"/>
    <property type="molecule type" value="Genomic_DNA"/>
</dbReference>
<dbReference type="InterPro" id="IPR014729">
    <property type="entry name" value="Rossmann-like_a/b/a_fold"/>
</dbReference>
<evidence type="ECO:0000259" key="1">
    <source>
        <dbReference type="Pfam" id="PF01902"/>
    </source>
</evidence>
<dbReference type="Proteomes" id="UP000605805">
    <property type="component" value="Unassembled WGS sequence"/>
</dbReference>
<dbReference type="Pfam" id="PF01902">
    <property type="entry name" value="Diphthami_syn_2"/>
    <property type="match status" value="1"/>
</dbReference>
<evidence type="ECO:0000313" key="3">
    <source>
        <dbReference type="Proteomes" id="UP000605805"/>
    </source>
</evidence>
<dbReference type="GO" id="GO:0017178">
    <property type="term" value="F:diphthine-ammonia ligase activity"/>
    <property type="evidence" value="ECO:0007669"/>
    <property type="project" value="UniProtKB-EC"/>
</dbReference>
<dbReference type="GO" id="GO:0017183">
    <property type="term" value="P:protein histidyl modification to diphthamide"/>
    <property type="evidence" value="ECO:0007669"/>
    <property type="project" value="TreeGrafter"/>
</dbReference>
<dbReference type="EC" id="6.3.1.14" evidence="2"/>
<dbReference type="AlphaFoldDB" id="A0A832YYN4"/>